<dbReference type="PANTHER" id="PTHR43081:SF1">
    <property type="entry name" value="ADENYLATE CYCLASE, TERMINAL-DIFFERENTIATION SPECIFIC"/>
    <property type="match status" value="1"/>
</dbReference>
<dbReference type="PANTHER" id="PTHR43081">
    <property type="entry name" value="ADENYLATE CYCLASE, TERMINAL-DIFFERENTIATION SPECIFIC-RELATED"/>
    <property type="match status" value="1"/>
</dbReference>
<proteinExistence type="inferred from homology"/>
<organism evidence="5 6">
    <name type="scientific">Prochlorothrix hollandica PCC 9006 = CALU 1027</name>
    <dbReference type="NCBI Taxonomy" id="317619"/>
    <lineage>
        <taxon>Bacteria</taxon>
        <taxon>Bacillati</taxon>
        <taxon>Cyanobacteriota</taxon>
        <taxon>Cyanophyceae</taxon>
        <taxon>Prochlorotrichales</taxon>
        <taxon>Prochlorotrichaceae</taxon>
        <taxon>Prochlorothrix</taxon>
    </lineage>
</organism>
<evidence type="ECO:0000259" key="4">
    <source>
        <dbReference type="PROSITE" id="PS50125"/>
    </source>
</evidence>
<feature type="transmembrane region" description="Helical" evidence="3">
    <location>
        <begin position="15"/>
        <end position="37"/>
    </location>
</feature>
<dbReference type="SUPFAM" id="SSF55073">
    <property type="entry name" value="Nucleotide cyclase"/>
    <property type="match status" value="1"/>
</dbReference>
<evidence type="ECO:0000256" key="3">
    <source>
        <dbReference type="SAM" id="Phobius"/>
    </source>
</evidence>
<dbReference type="CDD" id="cd07302">
    <property type="entry name" value="CHD"/>
    <property type="match status" value="1"/>
</dbReference>
<dbReference type="PROSITE" id="PS50125">
    <property type="entry name" value="GUANYLATE_CYCLASE_2"/>
    <property type="match status" value="1"/>
</dbReference>
<dbReference type="AlphaFoldDB" id="A0A0M2PWH8"/>
<dbReference type="SMART" id="SM00044">
    <property type="entry name" value="CYCc"/>
    <property type="match status" value="1"/>
</dbReference>
<keyword evidence="6" id="KW-1185">Reference proteome</keyword>
<evidence type="ECO:0000313" key="6">
    <source>
        <dbReference type="Proteomes" id="UP000034681"/>
    </source>
</evidence>
<dbReference type="Pfam" id="PF00211">
    <property type="entry name" value="Guanylate_cyc"/>
    <property type="match status" value="1"/>
</dbReference>
<keyword evidence="3" id="KW-0812">Transmembrane</keyword>
<dbReference type="EMBL" id="AJTX02000004">
    <property type="protein sequence ID" value="KKJ00530.1"/>
    <property type="molecule type" value="Genomic_DNA"/>
</dbReference>
<dbReference type="InterPro" id="IPR001054">
    <property type="entry name" value="A/G_cyclase"/>
</dbReference>
<evidence type="ECO:0000256" key="2">
    <source>
        <dbReference type="SAM" id="MobiDB-lite"/>
    </source>
</evidence>
<dbReference type="eggNOG" id="COG2114">
    <property type="taxonomic scope" value="Bacteria"/>
</dbReference>
<dbReference type="STRING" id="317619.GCA_000332315_00638"/>
<dbReference type="GO" id="GO:0009190">
    <property type="term" value="P:cyclic nucleotide biosynthetic process"/>
    <property type="evidence" value="ECO:0007669"/>
    <property type="project" value="InterPro"/>
</dbReference>
<feature type="transmembrane region" description="Helical" evidence="3">
    <location>
        <begin position="359"/>
        <end position="375"/>
    </location>
</feature>
<feature type="region of interest" description="Disordered" evidence="2">
    <location>
        <begin position="639"/>
        <end position="658"/>
    </location>
</feature>
<dbReference type="eggNOG" id="COG4252">
    <property type="taxonomic scope" value="Bacteria"/>
</dbReference>
<evidence type="ECO:0000313" key="5">
    <source>
        <dbReference type="EMBL" id="KKJ00530.1"/>
    </source>
</evidence>
<feature type="domain" description="Guanylate cyclase" evidence="4">
    <location>
        <begin position="447"/>
        <end position="585"/>
    </location>
</feature>
<keyword evidence="3" id="KW-0472">Membrane</keyword>
<dbReference type="InterPro" id="IPR007890">
    <property type="entry name" value="CHASE2"/>
</dbReference>
<accession>A0A0M2PWH8</accession>
<reference evidence="5" key="1">
    <citation type="submission" date="2012-04" db="EMBL/GenBank/DDBJ databases">
        <authorList>
            <person name="Borisov I.G."/>
            <person name="Ivanikova N.V."/>
            <person name="Pinevich A.V."/>
        </authorList>
    </citation>
    <scope>NUCLEOTIDE SEQUENCE [LARGE SCALE GENOMIC DNA]</scope>
    <source>
        <strain evidence="5">CALU 1027</strain>
    </source>
</reference>
<dbReference type="GO" id="GO:0004016">
    <property type="term" value="F:adenylate cyclase activity"/>
    <property type="evidence" value="ECO:0007669"/>
    <property type="project" value="UniProtKB-ARBA"/>
</dbReference>
<dbReference type="InterPro" id="IPR050697">
    <property type="entry name" value="Adenylyl/Guanylyl_Cyclase_3/4"/>
</dbReference>
<protein>
    <recommendedName>
        <fullName evidence="4">Guanylate cyclase domain-containing protein</fullName>
    </recommendedName>
</protein>
<evidence type="ECO:0000256" key="1">
    <source>
        <dbReference type="ARBA" id="ARBA00005381"/>
    </source>
</evidence>
<dbReference type="InterPro" id="IPR029787">
    <property type="entry name" value="Nucleotide_cyclase"/>
</dbReference>
<gene>
    <name evidence="5" type="ORF">PROH_09395</name>
</gene>
<sequence>MIAPWRTLPHRFNNLPLPLLGGVLAGAIVVLDGLGTWRMLEWQGYRITHNLREGLGLEQPWDDRLAVIAIDEKSIQAYGQFNTWSRNYYTQLLQTLEASPPIAIGFDILLSESTPDDPALAEAMWINGSTVLAVAADDKGHSFNPTSFLDSAAALGHVLHRSDSDGLTRHLWLYIPSSPVPRSPVPSSPVPSSPVPDAGQAVPHLSLALAEVYNLYQSTTLDLPEDAADPPPSSPGTIAIPPPQPTLAANEVLIHWPTLPSKLPTYSLVDVLDGDIAPEIFQNKIVLLGITALGFDPLQTPFYKEPLTTGVYLHGVALHNLLQDSFLRRVPFPLQALGLILLGSISAPLLKRGGIKEQVAVLTLVPLGWLGVAVVGLGASWWLPLVTPMATLLTVTLGVQLKERQEKRMLMYLFSQHVAPEMAQLIWDRRSEIFDGGELQAQELEATVLFMDIRNFTTISEGSQPTQLLRWLNRYLEAMTDCIMNQGGVVDKYIGDAIMAVFGIPVPRQNQDEVRQDACNAITASLAMHRRLQLLNQEFAQEGLPLVRFGIGIHTGRLVAGTVGSSRRLNYSVLGDTVNVAARIEALNKNQQEDNPFDLLISGRTFAYVRDRYDAKQLNAIKLKGKATATLIYAIQGERQGDGGEQKPRPVSPLRSLT</sequence>
<dbReference type="Proteomes" id="UP000034681">
    <property type="component" value="Unassembled WGS sequence"/>
</dbReference>
<keyword evidence="3" id="KW-1133">Transmembrane helix</keyword>
<comment type="caution">
    <text evidence="5">The sequence shown here is derived from an EMBL/GenBank/DDBJ whole genome shotgun (WGS) entry which is preliminary data.</text>
</comment>
<dbReference type="Gene3D" id="3.30.70.1230">
    <property type="entry name" value="Nucleotide cyclase"/>
    <property type="match status" value="1"/>
</dbReference>
<dbReference type="Pfam" id="PF05226">
    <property type="entry name" value="CHASE2"/>
    <property type="match status" value="1"/>
</dbReference>
<dbReference type="GO" id="GO:0035556">
    <property type="term" value="P:intracellular signal transduction"/>
    <property type="evidence" value="ECO:0007669"/>
    <property type="project" value="InterPro"/>
</dbReference>
<feature type="compositionally biased region" description="Basic and acidic residues" evidence="2">
    <location>
        <begin position="639"/>
        <end position="648"/>
    </location>
</feature>
<name>A0A0M2PWH8_PROHO</name>
<comment type="similarity">
    <text evidence="1">Belongs to the adenylyl cyclase class-3 family.</text>
</comment>
<dbReference type="SMART" id="SM01080">
    <property type="entry name" value="CHASE2"/>
    <property type="match status" value="1"/>
</dbReference>